<dbReference type="InterPro" id="IPR013022">
    <property type="entry name" value="Xyl_isomerase-like_TIM-brl"/>
</dbReference>
<dbReference type="PANTHER" id="PTHR12110:SF21">
    <property type="entry name" value="XYLOSE ISOMERASE-LIKE TIM BARREL DOMAIN-CONTAINING PROTEIN"/>
    <property type="match status" value="1"/>
</dbReference>
<dbReference type="PANTHER" id="PTHR12110">
    <property type="entry name" value="HYDROXYPYRUVATE ISOMERASE"/>
    <property type="match status" value="1"/>
</dbReference>
<organism evidence="2 3">
    <name type="scientific">Methermicoccus shengliensis</name>
    <dbReference type="NCBI Taxonomy" id="660064"/>
    <lineage>
        <taxon>Archaea</taxon>
        <taxon>Methanobacteriati</taxon>
        <taxon>Methanobacteriota</taxon>
        <taxon>Stenosarchaea group</taxon>
        <taxon>Methanomicrobia</taxon>
        <taxon>Methanosarcinales</taxon>
        <taxon>Methermicoccaceae</taxon>
        <taxon>Methermicoccus</taxon>
    </lineage>
</organism>
<dbReference type="GO" id="GO:0016853">
    <property type="term" value="F:isomerase activity"/>
    <property type="evidence" value="ECO:0007669"/>
    <property type="project" value="UniProtKB-KW"/>
</dbReference>
<dbReference type="GO" id="GO:0003677">
    <property type="term" value="F:DNA binding"/>
    <property type="evidence" value="ECO:0007669"/>
    <property type="project" value="InterPro"/>
</dbReference>
<evidence type="ECO:0000313" key="3">
    <source>
        <dbReference type="Proteomes" id="UP000600363"/>
    </source>
</evidence>
<evidence type="ECO:0000259" key="1">
    <source>
        <dbReference type="Pfam" id="PF01261"/>
    </source>
</evidence>
<dbReference type="GO" id="GO:0008270">
    <property type="term" value="F:zinc ion binding"/>
    <property type="evidence" value="ECO:0007669"/>
    <property type="project" value="InterPro"/>
</dbReference>
<evidence type="ECO:0000313" key="2">
    <source>
        <dbReference type="EMBL" id="HIH69208.1"/>
    </source>
</evidence>
<feature type="domain" description="Xylose isomerase-like TIM barrel" evidence="1">
    <location>
        <begin position="28"/>
        <end position="258"/>
    </location>
</feature>
<proteinExistence type="predicted"/>
<accession>A0A832RS42</accession>
<dbReference type="Proteomes" id="UP000600363">
    <property type="component" value="Unassembled WGS sequence"/>
</dbReference>
<dbReference type="Gene3D" id="3.20.20.150">
    <property type="entry name" value="Divalent-metal-dependent TIM barrel enzymes"/>
    <property type="match status" value="1"/>
</dbReference>
<dbReference type="GO" id="GO:0006281">
    <property type="term" value="P:DNA repair"/>
    <property type="evidence" value="ECO:0007669"/>
    <property type="project" value="InterPro"/>
</dbReference>
<dbReference type="EMBL" id="DUIH01000004">
    <property type="protein sequence ID" value="HIH69208.1"/>
    <property type="molecule type" value="Genomic_DNA"/>
</dbReference>
<gene>
    <name evidence="2" type="ORF">HA299_01090</name>
</gene>
<dbReference type="InterPro" id="IPR036237">
    <property type="entry name" value="Xyl_isomerase-like_sf"/>
</dbReference>
<keyword evidence="2" id="KW-0413">Isomerase</keyword>
<dbReference type="InterPro" id="IPR001719">
    <property type="entry name" value="AP_endonuc_2"/>
</dbReference>
<dbReference type="SUPFAM" id="SSF51658">
    <property type="entry name" value="Xylose isomerase-like"/>
    <property type="match status" value="1"/>
</dbReference>
<protein>
    <submittedName>
        <fullName evidence="2">Sugar phosphate isomerase/epimerase</fullName>
    </submittedName>
</protein>
<name>A0A832RS42_9EURY</name>
<sequence>MGDCMDTSRIGFSCISSLADPSAWVYGLEELGFSAWEYVADGDDALIPQRLSLLRDVRDTTSLTITVHAPFSDLNMASLIHRIWEDSVEAIMETMRLTAELSEMITVHPGHLSPYAMGRVDLAKQRLIEALERLSGAAEEYGFTLGVENMPEFKYVFCRTRDEVEEVIEAVDSPHLGITLDVGHANTTGTLDDFLRSEHIVHAHIHDNMKDHDSHLTIGEGSIEWGAVMDSLLGRNITMIIEARTLESGAASLEFLRSL</sequence>
<dbReference type="RefSeq" id="WP_084174110.1">
    <property type="nucleotide sequence ID" value="NZ_DUIH01000004.1"/>
</dbReference>
<reference evidence="2" key="1">
    <citation type="journal article" date="2020" name="bioRxiv">
        <title>A rank-normalized archaeal taxonomy based on genome phylogeny resolves widespread incomplete and uneven classifications.</title>
        <authorList>
            <person name="Rinke C."/>
            <person name="Chuvochina M."/>
            <person name="Mussig A.J."/>
            <person name="Chaumeil P.-A."/>
            <person name="Waite D.W."/>
            <person name="Whitman W.B."/>
            <person name="Parks D.H."/>
            <person name="Hugenholtz P."/>
        </authorList>
    </citation>
    <scope>NUCLEOTIDE SEQUENCE</scope>
    <source>
        <strain evidence="2">UBA12518</strain>
    </source>
</reference>
<dbReference type="InterPro" id="IPR050312">
    <property type="entry name" value="IolE/XylAMocC-like"/>
</dbReference>
<comment type="caution">
    <text evidence="2">The sequence shown here is derived from an EMBL/GenBank/DDBJ whole genome shotgun (WGS) entry which is preliminary data.</text>
</comment>
<dbReference type="SMART" id="SM00518">
    <property type="entry name" value="AP2Ec"/>
    <property type="match status" value="1"/>
</dbReference>
<dbReference type="Pfam" id="PF01261">
    <property type="entry name" value="AP_endonuc_2"/>
    <property type="match status" value="1"/>
</dbReference>
<dbReference type="AlphaFoldDB" id="A0A832RS42"/>